<dbReference type="PANTHER" id="PTHR47130">
    <property type="entry name" value="SI:DKEY-19B23.11-RELATED"/>
    <property type="match status" value="1"/>
</dbReference>
<dbReference type="PROSITE" id="PS51034">
    <property type="entry name" value="ZP_2"/>
    <property type="match status" value="1"/>
</dbReference>
<protein>
    <recommendedName>
        <fullName evidence="1">ZP domain-containing protein</fullName>
    </recommendedName>
</protein>
<evidence type="ECO:0000259" key="1">
    <source>
        <dbReference type="PROSITE" id="PS51034"/>
    </source>
</evidence>
<keyword evidence="3" id="KW-1185">Reference proteome</keyword>
<organism evidence="2 3">
    <name type="scientific">Crenichthys baileyi</name>
    <name type="common">White River springfish</name>
    <dbReference type="NCBI Taxonomy" id="28760"/>
    <lineage>
        <taxon>Eukaryota</taxon>
        <taxon>Metazoa</taxon>
        <taxon>Chordata</taxon>
        <taxon>Craniata</taxon>
        <taxon>Vertebrata</taxon>
        <taxon>Euteleostomi</taxon>
        <taxon>Actinopterygii</taxon>
        <taxon>Neopterygii</taxon>
        <taxon>Teleostei</taxon>
        <taxon>Neoteleostei</taxon>
        <taxon>Acanthomorphata</taxon>
        <taxon>Ovalentaria</taxon>
        <taxon>Atherinomorphae</taxon>
        <taxon>Cyprinodontiformes</taxon>
        <taxon>Goodeidae</taxon>
        <taxon>Crenichthys</taxon>
    </lineage>
</organism>
<reference evidence="2 3" key="1">
    <citation type="submission" date="2021-06" db="EMBL/GenBank/DDBJ databases">
        <authorList>
            <person name="Palmer J.M."/>
        </authorList>
    </citation>
    <scope>NUCLEOTIDE SEQUENCE [LARGE SCALE GENOMIC DNA]</scope>
    <source>
        <strain evidence="2 3">MEX-2019</strain>
        <tissue evidence="2">Muscle</tissue>
    </source>
</reference>
<dbReference type="InterPro" id="IPR055356">
    <property type="entry name" value="ZP-N"/>
</dbReference>
<name>A0AAV9R321_9TELE</name>
<dbReference type="InterPro" id="IPR057638">
    <property type="entry name" value="Ig_ZP2_2nd"/>
</dbReference>
<dbReference type="InterPro" id="IPR058876">
    <property type="entry name" value="Ig-like_ZP"/>
</dbReference>
<dbReference type="Proteomes" id="UP001311232">
    <property type="component" value="Unassembled WGS sequence"/>
</dbReference>
<comment type="caution">
    <text evidence="2">The sequence shown here is derived from an EMBL/GenBank/DDBJ whole genome shotgun (WGS) entry which is preliminary data.</text>
</comment>
<evidence type="ECO:0000313" key="2">
    <source>
        <dbReference type="EMBL" id="KAK5602777.1"/>
    </source>
</evidence>
<dbReference type="InterPro" id="IPR001507">
    <property type="entry name" value="ZP_dom"/>
</dbReference>
<dbReference type="Gene3D" id="2.60.40.3210">
    <property type="entry name" value="Zona pellucida, ZP-N domain"/>
    <property type="match status" value="1"/>
</dbReference>
<dbReference type="EMBL" id="JAHHUM010002602">
    <property type="protein sequence ID" value="KAK5602777.1"/>
    <property type="molecule type" value="Genomic_DNA"/>
</dbReference>
<dbReference type="AlphaFoldDB" id="A0AAV9R321"/>
<feature type="domain" description="ZP" evidence="1">
    <location>
        <begin position="640"/>
        <end position="766"/>
    </location>
</feature>
<evidence type="ECO:0000313" key="3">
    <source>
        <dbReference type="Proteomes" id="UP001311232"/>
    </source>
</evidence>
<gene>
    <name evidence="2" type="ORF">CRENBAI_026682</name>
</gene>
<dbReference type="Pfam" id="PF26562">
    <property type="entry name" value="Ig-like"/>
    <property type="match status" value="1"/>
</dbReference>
<dbReference type="PANTHER" id="PTHR47130:SF1">
    <property type="entry name" value="ZP DOMAIN-CONTAINING PROTEIN"/>
    <property type="match status" value="1"/>
</dbReference>
<proteinExistence type="predicted"/>
<dbReference type="Pfam" id="PF23344">
    <property type="entry name" value="ZP-N"/>
    <property type="match status" value="1"/>
</dbReference>
<sequence>MEKLQALSFIHKVVRPTREGAPVSPSNLPGHQDFPGRRPAVQLRTREESSTVKINVSLALALPVCVSSPIPAEEFQTKCLERHFWLSVKSSYLGQMVQFNFEDQYGLHTLSPQEAVLCGYTVLISDAGDLLFRASFLACHVNSQTGSDYFLRVWLTHVQADGRVAVYPFHLHCSLQGTWSPREFLCEENYMEVSIQQSYLPVRPAPEAGVAIMFHKDQSGKEAVVLSLREAAAMGYYVSMQTSRFVLRCPYSSPLSYTVKEKGVDLEILSASVLHTLPDDFLVVDASLACALNEAKAEGTDLLWTVLYPPPQLVYGQLINGGVRVGLNGQALSEADIKERGYKIRLQEGHVEVRVPLRTRGGHIKSGVVKGRYSQSMSVDLFFMHQWEDQRWALTQHRSFRHLKTPFIPQNLVLTNNKDSSGELFSVSLGFFTPDVHLQKVTFDGGGDLLTWTQSQIDSDLLVSRLSLSNGSRLYRLNVSLSHPKVIPKHIGDGSITYSFTLTFTLSITPNGEVFYHHATVKHQAPYPELRSPRLEGKCTESSLLVLLHHGAHSDLQWELFLGARRLDWDLVEMGGFKVEAEDNYLTVKMPFNSPGMIHEKLSLRGLVGGVNVSVMDAESLQELDHLVHKCTFPARELLVCQPDGRMVAIVDTTHTVPPVQPNRTTLLDPSCGPTETDGSRALFIFGLKSCGTTVTVAGNVLVYENQISYTQDFQPLDDPVIHRDAPYRLTVRCSYPTNTTSISAVQHRSLEPASGPFGSRSRIKT</sequence>
<dbReference type="Pfam" id="PF23736">
    <property type="entry name" value="Ig_ZP2"/>
    <property type="match status" value="1"/>
</dbReference>
<accession>A0AAV9R321</accession>